<dbReference type="InterPro" id="IPR051320">
    <property type="entry name" value="Viral_Replic_Matur_Polypro"/>
</dbReference>
<dbReference type="Gene3D" id="4.10.60.10">
    <property type="entry name" value="Zinc finger, CCHC-type"/>
    <property type="match status" value="1"/>
</dbReference>
<dbReference type="Gene3D" id="3.30.70.270">
    <property type="match status" value="1"/>
</dbReference>
<sequence>MKLQATLLATAIAGNSAKGRGRGWNQCAYCREDGHWKNECPKRKPITQGRGSTLEADLIIYIYQKKTAWKAQFCLLTVEQQENINIPEEILDAVIPTVWATKRLGRAKNAVPVKIELKSRAQLVRKRQYPIKLEARIGLEPLINNFVQYGLLRECQSEYNTPIFQVRKPQTQEYQLVQDLREIKQITGDVHPVLPNLYTLLSSIPENNVYFTLLDLKDAFFCIPPEEESQKFFVFHWENPTMGRKVQLCWTYVDDILIGTDSERECRGAIIDLLNLLGFAGYRVSQKKAQIVQTTVEYLGFEI</sequence>
<protein>
    <recommendedName>
        <fullName evidence="2">ribonuclease H</fullName>
        <ecNumber evidence="2">3.1.26.4</ecNumber>
    </recommendedName>
</protein>
<evidence type="ECO:0000259" key="3">
    <source>
        <dbReference type="Pfam" id="PF00078"/>
    </source>
</evidence>
<evidence type="ECO:0000256" key="2">
    <source>
        <dbReference type="ARBA" id="ARBA00012180"/>
    </source>
</evidence>
<evidence type="ECO:0000313" key="4">
    <source>
        <dbReference type="EMBL" id="KAK4819560.1"/>
    </source>
</evidence>
<dbReference type="GO" id="GO:0003676">
    <property type="term" value="F:nucleic acid binding"/>
    <property type="evidence" value="ECO:0007669"/>
    <property type="project" value="InterPro"/>
</dbReference>
<dbReference type="InterPro" id="IPR000477">
    <property type="entry name" value="RT_dom"/>
</dbReference>
<dbReference type="GO" id="GO:0004523">
    <property type="term" value="F:RNA-DNA hybrid ribonuclease activity"/>
    <property type="evidence" value="ECO:0007669"/>
    <property type="project" value="UniProtKB-EC"/>
</dbReference>
<gene>
    <name evidence="4" type="ORF">QYF61_007071</name>
</gene>
<reference evidence="4 5" key="1">
    <citation type="journal article" date="2023" name="J. Hered.">
        <title>Chromosome-level genome of the wood stork (Mycteria americana) provides insight into avian chromosome evolution.</title>
        <authorList>
            <person name="Flamio R. Jr."/>
            <person name="Ramstad K.M."/>
        </authorList>
    </citation>
    <scope>NUCLEOTIDE SEQUENCE [LARGE SCALE GENOMIC DNA]</scope>
    <source>
        <strain evidence="4">JAX WOST 10</strain>
    </source>
</reference>
<name>A0AAN7RWU3_MYCAM</name>
<evidence type="ECO:0000313" key="5">
    <source>
        <dbReference type="Proteomes" id="UP001333110"/>
    </source>
</evidence>
<evidence type="ECO:0000256" key="1">
    <source>
        <dbReference type="ARBA" id="ARBA00010879"/>
    </source>
</evidence>
<dbReference type="InterPro" id="IPR036875">
    <property type="entry name" value="Znf_CCHC_sf"/>
</dbReference>
<dbReference type="PANTHER" id="PTHR33064:SF37">
    <property type="entry name" value="RIBONUCLEASE H"/>
    <property type="match status" value="1"/>
</dbReference>
<keyword evidence="5" id="KW-1185">Reference proteome</keyword>
<dbReference type="InterPro" id="IPR043128">
    <property type="entry name" value="Rev_trsase/Diguanyl_cyclase"/>
</dbReference>
<dbReference type="GO" id="GO:0008270">
    <property type="term" value="F:zinc ion binding"/>
    <property type="evidence" value="ECO:0007669"/>
    <property type="project" value="InterPro"/>
</dbReference>
<dbReference type="Pfam" id="PF00078">
    <property type="entry name" value="RVT_1"/>
    <property type="match status" value="1"/>
</dbReference>
<proteinExistence type="inferred from homology"/>
<dbReference type="Proteomes" id="UP001333110">
    <property type="component" value="Unassembled WGS sequence"/>
</dbReference>
<dbReference type="EMBL" id="JAUNZN010000006">
    <property type="protein sequence ID" value="KAK4819560.1"/>
    <property type="molecule type" value="Genomic_DNA"/>
</dbReference>
<dbReference type="SUPFAM" id="SSF57756">
    <property type="entry name" value="Retrovirus zinc finger-like domains"/>
    <property type="match status" value="1"/>
</dbReference>
<dbReference type="EC" id="3.1.26.4" evidence="2"/>
<dbReference type="AlphaFoldDB" id="A0AAN7RWU3"/>
<dbReference type="InterPro" id="IPR043502">
    <property type="entry name" value="DNA/RNA_pol_sf"/>
</dbReference>
<dbReference type="PANTHER" id="PTHR33064">
    <property type="entry name" value="POL PROTEIN"/>
    <property type="match status" value="1"/>
</dbReference>
<feature type="domain" description="Reverse transcriptase" evidence="3">
    <location>
        <begin position="249"/>
        <end position="303"/>
    </location>
</feature>
<comment type="similarity">
    <text evidence="1">Belongs to the beta type-B retroviral polymerase family. HERV class-II K(HML-2) pol subfamily.</text>
</comment>
<comment type="caution">
    <text evidence="4">The sequence shown here is derived from an EMBL/GenBank/DDBJ whole genome shotgun (WGS) entry which is preliminary data.</text>
</comment>
<dbReference type="SUPFAM" id="SSF56672">
    <property type="entry name" value="DNA/RNA polymerases"/>
    <property type="match status" value="1"/>
</dbReference>
<accession>A0AAN7RWU3</accession>
<organism evidence="4 5">
    <name type="scientific">Mycteria americana</name>
    <name type="common">Wood stork</name>
    <dbReference type="NCBI Taxonomy" id="33587"/>
    <lineage>
        <taxon>Eukaryota</taxon>
        <taxon>Metazoa</taxon>
        <taxon>Chordata</taxon>
        <taxon>Craniata</taxon>
        <taxon>Vertebrata</taxon>
        <taxon>Euteleostomi</taxon>
        <taxon>Archelosauria</taxon>
        <taxon>Archosauria</taxon>
        <taxon>Dinosauria</taxon>
        <taxon>Saurischia</taxon>
        <taxon>Theropoda</taxon>
        <taxon>Coelurosauria</taxon>
        <taxon>Aves</taxon>
        <taxon>Neognathae</taxon>
        <taxon>Neoaves</taxon>
        <taxon>Aequornithes</taxon>
        <taxon>Ciconiiformes</taxon>
        <taxon>Ciconiidae</taxon>
        <taxon>Mycteria</taxon>
    </lineage>
</organism>